<dbReference type="KEGG" id="mgin:FRZ54_05200"/>
<evidence type="ECO:0000256" key="1">
    <source>
        <dbReference type="SAM" id="Phobius"/>
    </source>
</evidence>
<feature type="domain" description="Formyl transferase N-terminal" evidence="2">
    <location>
        <begin position="58"/>
        <end position="157"/>
    </location>
</feature>
<keyword evidence="4" id="KW-0808">Transferase</keyword>
<evidence type="ECO:0000313" key="4">
    <source>
        <dbReference type="EMBL" id="QEC62009.1"/>
    </source>
</evidence>
<organism evidence="4 5">
    <name type="scientific">Mucilaginibacter ginsenosidivorans</name>
    <dbReference type="NCBI Taxonomy" id="398053"/>
    <lineage>
        <taxon>Bacteria</taxon>
        <taxon>Pseudomonadati</taxon>
        <taxon>Bacteroidota</taxon>
        <taxon>Sphingobacteriia</taxon>
        <taxon>Sphingobacteriales</taxon>
        <taxon>Sphingobacteriaceae</taxon>
        <taxon>Mucilaginibacter</taxon>
    </lineage>
</organism>
<dbReference type="RefSeq" id="WP_147030586.1">
    <property type="nucleotide sequence ID" value="NZ_CP042436.1"/>
</dbReference>
<dbReference type="SUPFAM" id="SSF53328">
    <property type="entry name" value="Formyltransferase"/>
    <property type="match status" value="1"/>
</dbReference>
<protein>
    <submittedName>
        <fullName evidence="4">Methionyl-tRNA formyltransferase</fullName>
    </submittedName>
</protein>
<proteinExistence type="predicted"/>
<dbReference type="InterPro" id="IPR011034">
    <property type="entry name" value="Formyl_transferase-like_C_sf"/>
</dbReference>
<evidence type="ECO:0000259" key="3">
    <source>
        <dbReference type="Pfam" id="PF02911"/>
    </source>
</evidence>
<dbReference type="Pfam" id="PF00551">
    <property type="entry name" value="Formyl_trans_N"/>
    <property type="match status" value="1"/>
</dbReference>
<dbReference type="InterPro" id="IPR002376">
    <property type="entry name" value="Formyl_transf_N"/>
</dbReference>
<dbReference type="PANTHER" id="PTHR11138">
    <property type="entry name" value="METHIONYL-TRNA FORMYLTRANSFERASE"/>
    <property type="match status" value="1"/>
</dbReference>
<accession>A0A5B8USQ1</accession>
<dbReference type="EMBL" id="CP042436">
    <property type="protein sequence ID" value="QEC62009.1"/>
    <property type="molecule type" value="Genomic_DNA"/>
</dbReference>
<dbReference type="Pfam" id="PF02911">
    <property type="entry name" value="Formyl_trans_C"/>
    <property type="match status" value="1"/>
</dbReference>
<feature type="transmembrane region" description="Helical" evidence="1">
    <location>
        <begin position="12"/>
        <end position="33"/>
    </location>
</feature>
<name>A0A5B8USQ1_9SPHI</name>
<dbReference type="GO" id="GO:0004479">
    <property type="term" value="F:methionyl-tRNA formyltransferase activity"/>
    <property type="evidence" value="ECO:0007669"/>
    <property type="project" value="TreeGrafter"/>
</dbReference>
<keyword evidence="1" id="KW-1133">Transmembrane helix</keyword>
<sequence>MKIAVICNSDSLAFPAIASLAGDGLLAGVGILARSSGRLFAPLLGMGVLKENIIQLTRETWELEMQTWLQQIDPDMMWVFGFPWRIPSNLLAMPGGGFLNFHFGNLPAYKGADPIFWQLKNGEEKATLVVHRMTPAIDEGPIVMTRDLETIRGENYGLFCQRLGFMAAGLVQPLVDNYRNGVLPELGQPNGGDASFFKKPGATTLKINWEEQSADEIEYLVNASNPKYDGASTYLRNAEIRILETSPAEIKLENNFRADPGTIVYADAVYGLIVACRESRFLKINVVHTQEGYFSGSKLFSMGVRAGEKFINLN</sequence>
<dbReference type="InterPro" id="IPR036477">
    <property type="entry name" value="Formyl_transf_N_sf"/>
</dbReference>
<keyword evidence="1" id="KW-0472">Membrane</keyword>
<dbReference type="AlphaFoldDB" id="A0A5B8USQ1"/>
<evidence type="ECO:0000259" key="2">
    <source>
        <dbReference type="Pfam" id="PF00551"/>
    </source>
</evidence>
<dbReference type="PANTHER" id="PTHR11138:SF5">
    <property type="entry name" value="METHIONYL-TRNA FORMYLTRANSFERASE, MITOCHONDRIAL"/>
    <property type="match status" value="1"/>
</dbReference>
<keyword evidence="1" id="KW-0812">Transmembrane</keyword>
<dbReference type="InterPro" id="IPR005793">
    <property type="entry name" value="Formyl_trans_C"/>
</dbReference>
<dbReference type="Gene3D" id="3.40.50.12230">
    <property type="match status" value="1"/>
</dbReference>
<gene>
    <name evidence="4" type="ORF">FRZ54_05200</name>
</gene>
<reference evidence="4 5" key="1">
    <citation type="journal article" date="2017" name="Curr. Microbiol.">
        <title>Mucilaginibacter ginsenosidivorans sp. nov., Isolated from Soil of Ginseng Field.</title>
        <authorList>
            <person name="Kim M.M."/>
            <person name="Siddiqi M.Z."/>
            <person name="Im W.T."/>
        </authorList>
    </citation>
    <scope>NUCLEOTIDE SEQUENCE [LARGE SCALE GENOMIC DNA]</scope>
    <source>
        <strain evidence="4 5">Gsoil 3017</strain>
    </source>
</reference>
<dbReference type="OrthoDB" id="1092294at2"/>
<dbReference type="SUPFAM" id="SSF50486">
    <property type="entry name" value="FMT C-terminal domain-like"/>
    <property type="match status" value="1"/>
</dbReference>
<feature type="domain" description="Formyl transferase C-terminal" evidence="3">
    <location>
        <begin position="206"/>
        <end position="290"/>
    </location>
</feature>
<evidence type="ECO:0000313" key="5">
    <source>
        <dbReference type="Proteomes" id="UP000321479"/>
    </source>
</evidence>
<keyword evidence="5" id="KW-1185">Reference proteome</keyword>
<dbReference type="Proteomes" id="UP000321479">
    <property type="component" value="Chromosome"/>
</dbReference>